<sequence length="448" mass="49631">MSSSDAFGFHQPLDHSTFPALQHGRSSQSILGRLFRFWESPNINNPSELTGITLLFLDEKDSMINGFIPADQAVHFRGSLQEGNIYKVSDFEVQKCPHTYKITDQTYVIRFTVQTTIDPVINNVPVINHQKFMVREYAHLQILANTNLELPDVVGQIQSVKGYELNNTEVVSPILIGFLIAPSTPATRVFFSPGLPDIKQFKLSLSGAGGEHFNWLDDNATINNKQLCSVGDLNMFLSSTTTQEASFICKARIVEVLTQNGWNYLSCVHCSKEIEKSGATLHCNRCFNSNITGVVRYRVELLVDDGNNYAIVVVLNKEMLKLTKQDAANMLLNEVISKPQTLIKTVAITQISIQLQVNSGVNGKLPKCIEELEGQTFIFHIRVSPSNSASSRCPFTVSAISGKITTKDFNNNETPDTVRKFGEASTSDSASNTSTVEVEQGGRKDARE</sequence>
<gene>
    <name evidence="3" type="ORF">DY000_02020868</name>
</gene>
<organism evidence="3 4">
    <name type="scientific">Brassica cretica</name>
    <name type="common">Mustard</name>
    <dbReference type="NCBI Taxonomy" id="69181"/>
    <lineage>
        <taxon>Eukaryota</taxon>
        <taxon>Viridiplantae</taxon>
        <taxon>Streptophyta</taxon>
        <taxon>Embryophyta</taxon>
        <taxon>Tracheophyta</taxon>
        <taxon>Spermatophyta</taxon>
        <taxon>Magnoliopsida</taxon>
        <taxon>eudicotyledons</taxon>
        <taxon>Gunneridae</taxon>
        <taxon>Pentapetalae</taxon>
        <taxon>rosids</taxon>
        <taxon>malvids</taxon>
        <taxon>Brassicales</taxon>
        <taxon>Brassicaceae</taxon>
        <taxon>Brassiceae</taxon>
        <taxon>Brassica</taxon>
    </lineage>
</organism>
<dbReference type="CDD" id="cd04480">
    <property type="entry name" value="RPA1_DBD_A_like"/>
    <property type="match status" value="1"/>
</dbReference>
<proteinExistence type="predicted"/>
<name>A0ABQ7E8I6_BRACR</name>
<evidence type="ECO:0000256" key="1">
    <source>
        <dbReference type="SAM" id="MobiDB-lite"/>
    </source>
</evidence>
<keyword evidence="4" id="KW-1185">Reference proteome</keyword>
<dbReference type="PANTHER" id="PTHR47165">
    <property type="entry name" value="OS03G0429900 PROTEIN"/>
    <property type="match status" value="1"/>
</dbReference>
<evidence type="ECO:0000313" key="3">
    <source>
        <dbReference type="EMBL" id="KAF3593538.1"/>
    </source>
</evidence>
<dbReference type="SUPFAM" id="SSF50249">
    <property type="entry name" value="Nucleic acid-binding proteins"/>
    <property type="match status" value="2"/>
</dbReference>
<protein>
    <recommendedName>
        <fullName evidence="2">Replication protein A 70 kDa DNA-binding subunit B/D first OB fold domain-containing protein</fullName>
    </recommendedName>
</protein>
<evidence type="ECO:0000259" key="2">
    <source>
        <dbReference type="Pfam" id="PF02721"/>
    </source>
</evidence>
<accession>A0ABQ7E8I6</accession>
<evidence type="ECO:0000313" key="4">
    <source>
        <dbReference type="Proteomes" id="UP000266723"/>
    </source>
</evidence>
<dbReference type="EMBL" id="QGKV02000299">
    <property type="protein sequence ID" value="KAF3593538.1"/>
    <property type="molecule type" value="Genomic_DNA"/>
</dbReference>
<dbReference type="PANTHER" id="PTHR47165:SF4">
    <property type="entry name" value="OS03G0429900 PROTEIN"/>
    <property type="match status" value="1"/>
</dbReference>
<comment type="caution">
    <text evidence="3">The sequence shown here is derived from an EMBL/GenBank/DDBJ whole genome shotgun (WGS) entry which is preliminary data.</text>
</comment>
<dbReference type="Proteomes" id="UP000266723">
    <property type="component" value="Unassembled WGS sequence"/>
</dbReference>
<dbReference type="InterPro" id="IPR012340">
    <property type="entry name" value="NA-bd_OB-fold"/>
</dbReference>
<reference evidence="3 4" key="1">
    <citation type="journal article" date="2020" name="BMC Genomics">
        <title>Intraspecific diversification of the crop wild relative Brassica cretica Lam. using demographic model selection.</title>
        <authorList>
            <person name="Kioukis A."/>
            <person name="Michalopoulou V.A."/>
            <person name="Briers L."/>
            <person name="Pirintsos S."/>
            <person name="Studholme D.J."/>
            <person name="Pavlidis P."/>
            <person name="Sarris P.F."/>
        </authorList>
    </citation>
    <scope>NUCLEOTIDE SEQUENCE [LARGE SCALE GENOMIC DNA]</scope>
    <source>
        <strain evidence="4">cv. PFS-1207/04</strain>
    </source>
</reference>
<feature type="compositionally biased region" description="Low complexity" evidence="1">
    <location>
        <begin position="424"/>
        <end position="435"/>
    </location>
</feature>
<dbReference type="Gene3D" id="2.40.50.140">
    <property type="entry name" value="Nucleic acid-binding proteins"/>
    <property type="match status" value="2"/>
</dbReference>
<feature type="region of interest" description="Disordered" evidence="1">
    <location>
        <begin position="408"/>
        <end position="448"/>
    </location>
</feature>
<dbReference type="Pfam" id="PF02721">
    <property type="entry name" value="DUF223"/>
    <property type="match status" value="1"/>
</dbReference>
<feature type="domain" description="Replication protein A 70 kDa DNA-binding subunit B/D first OB fold" evidence="2">
    <location>
        <begin position="30"/>
        <end position="118"/>
    </location>
</feature>
<dbReference type="InterPro" id="IPR003871">
    <property type="entry name" value="RFA1B/D_OB_1st"/>
</dbReference>